<reference evidence="1" key="1">
    <citation type="submission" date="2014-09" db="EMBL/GenBank/DDBJ databases">
        <authorList>
            <person name="Magalhaes I.L.F."/>
            <person name="Oliveira U."/>
            <person name="Santos F.R."/>
            <person name="Vidigal T.H.D.A."/>
            <person name="Brescovit A.D."/>
            <person name="Santos A.J."/>
        </authorList>
    </citation>
    <scope>NUCLEOTIDE SEQUENCE</scope>
    <source>
        <tissue evidence="1">Shoot tissue taken approximately 20 cm above the soil surface</tissue>
    </source>
</reference>
<dbReference type="AlphaFoldDB" id="A0A0A9HV78"/>
<evidence type="ECO:0000313" key="1">
    <source>
        <dbReference type="EMBL" id="JAE36823.1"/>
    </source>
</evidence>
<accession>A0A0A9HV78</accession>
<proteinExistence type="predicted"/>
<name>A0A0A9HV78_ARUDO</name>
<reference evidence="1" key="2">
    <citation type="journal article" date="2015" name="Data Brief">
        <title>Shoot transcriptome of the giant reed, Arundo donax.</title>
        <authorList>
            <person name="Barrero R.A."/>
            <person name="Guerrero F.D."/>
            <person name="Moolhuijzen P."/>
            <person name="Goolsby J.A."/>
            <person name="Tidwell J."/>
            <person name="Bellgard S.E."/>
            <person name="Bellgard M.I."/>
        </authorList>
    </citation>
    <scope>NUCLEOTIDE SEQUENCE</scope>
    <source>
        <tissue evidence="1">Shoot tissue taken approximately 20 cm above the soil surface</tissue>
    </source>
</reference>
<dbReference type="EMBL" id="GBRH01161073">
    <property type="protein sequence ID" value="JAE36823.1"/>
    <property type="molecule type" value="Transcribed_RNA"/>
</dbReference>
<organism evidence="1">
    <name type="scientific">Arundo donax</name>
    <name type="common">Giant reed</name>
    <name type="synonym">Donax arundinaceus</name>
    <dbReference type="NCBI Taxonomy" id="35708"/>
    <lineage>
        <taxon>Eukaryota</taxon>
        <taxon>Viridiplantae</taxon>
        <taxon>Streptophyta</taxon>
        <taxon>Embryophyta</taxon>
        <taxon>Tracheophyta</taxon>
        <taxon>Spermatophyta</taxon>
        <taxon>Magnoliopsida</taxon>
        <taxon>Liliopsida</taxon>
        <taxon>Poales</taxon>
        <taxon>Poaceae</taxon>
        <taxon>PACMAD clade</taxon>
        <taxon>Arundinoideae</taxon>
        <taxon>Arundineae</taxon>
        <taxon>Arundo</taxon>
    </lineage>
</organism>
<protein>
    <submittedName>
        <fullName evidence="1">Uncharacterized protein</fullName>
    </submittedName>
</protein>
<sequence length="89" mass="9677">MAQMEKARVKQLQVSTCWCLRVCSGGIVLEYWGSGVSILCFRVFISNVVLQVELVGICAELPHSVDLVNVCGGWIGIVLVTSVCSEDQC</sequence>